<dbReference type="PANTHER" id="PTHR31465">
    <property type="entry name" value="PROTEIN RTA1-RELATED"/>
    <property type="match status" value="1"/>
</dbReference>
<protein>
    <submittedName>
        <fullName evidence="6">Uncharacterized protein</fullName>
    </submittedName>
</protein>
<dbReference type="OrthoDB" id="3358017at2759"/>
<dbReference type="RefSeq" id="XP_018697560.1">
    <property type="nucleotide sequence ID" value="XM_018831681.1"/>
</dbReference>
<evidence type="ECO:0000256" key="4">
    <source>
        <dbReference type="ARBA" id="ARBA00023136"/>
    </source>
</evidence>
<proteinExistence type="predicted"/>
<keyword evidence="2 5" id="KW-0812">Transmembrane</keyword>
<feature type="transmembrane region" description="Helical" evidence="5">
    <location>
        <begin position="31"/>
        <end position="51"/>
    </location>
</feature>
<dbReference type="Pfam" id="PF04479">
    <property type="entry name" value="RTA1"/>
    <property type="match status" value="1"/>
</dbReference>
<evidence type="ECO:0000256" key="5">
    <source>
        <dbReference type="SAM" id="Phobius"/>
    </source>
</evidence>
<sequence>MCLPIAAGLVVGGFICREVSAFNGSDQVSAVQGLFYTATYILILPLCALVLHLDYHLLTSFPSPIPRIRPPLYLFFISMFTSAVIACTAQGCATYFSPEGQPPGQIRSGIRLVKASLFLQLFCNLLLLIILKVWIIMLYVRRRRLAQEIPRPPRDVIKVMALLVFWLGMIILTNVFRTIQIYAQPTSRLWTNEGWFFGFFVAELVLYSAVWHLAHPGRLMSQRECGLGSRGSKSNAGET</sequence>
<evidence type="ECO:0000256" key="3">
    <source>
        <dbReference type="ARBA" id="ARBA00022989"/>
    </source>
</evidence>
<feature type="transmembrane region" description="Helical" evidence="5">
    <location>
        <begin position="72"/>
        <end position="97"/>
    </location>
</feature>
<evidence type="ECO:0000256" key="1">
    <source>
        <dbReference type="ARBA" id="ARBA00004141"/>
    </source>
</evidence>
<feature type="transmembrane region" description="Helical" evidence="5">
    <location>
        <begin position="117"/>
        <end position="140"/>
    </location>
</feature>
<dbReference type="GO" id="GO:0016020">
    <property type="term" value="C:membrane"/>
    <property type="evidence" value="ECO:0007669"/>
    <property type="project" value="UniProtKB-SubCell"/>
</dbReference>
<dbReference type="Proteomes" id="UP000078343">
    <property type="component" value="Unassembled WGS sequence"/>
</dbReference>
<name>A0A178ZY79_9EURO</name>
<keyword evidence="7" id="KW-1185">Reference proteome</keyword>
<organism evidence="6 7">
    <name type="scientific">Fonsecaea erecta</name>
    <dbReference type="NCBI Taxonomy" id="1367422"/>
    <lineage>
        <taxon>Eukaryota</taxon>
        <taxon>Fungi</taxon>
        <taxon>Dikarya</taxon>
        <taxon>Ascomycota</taxon>
        <taxon>Pezizomycotina</taxon>
        <taxon>Eurotiomycetes</taxon>
        <taxon>Chaetothyriomycetidae</taxon>
        <taxon>Chaetothyriales</taxon>
        <taxon>Herpotrichiellaceae</taxon>
        <taxon>Fonsecaea</taxon>
    </lineage>
</organism>
<dbReference type="EMBL" id="LVYI01000001">
    <property type="protein sequence ID" value="OAP64193.1"/>
    <property type="molecule type" value="Genomic_DNA"/>
</dbReference>
<comment type="subcellular location">
    <subcellularLocation>
        <location evidence="1">Membrane</location>
        <topology evidence="1">Multi-pass membrane protein</topology>
    </subcellularLocation>
</comment>
<dbReference type="PANTHER" id="PTHR31465:SF1">
    <property type="entry name" value="PROTEIN RTA1-RELATED"/>
    <property type="match status" value="1"/>
</dbReference>
<accession>A0A178ZY79</accession>
<dbReference type="AlphaFoldDB" id="A0A178ZY79"/>
<feature type="transmembrane region" description="Helical" evidence="5">
    <location>
        <begin position="161"/>
        <end position="183"/>
    </location>
</feature>
<dbReference type="InterPro" id="IPR007568">
    <property type="entry name" value="RTA1"/>
</dbReference>
<dbReference type="GeneID" id="30004335"/>
<feature type="transmembrane region" description="Helical" evidence="5">
    <location>
        <begin position="195"/>
        <end position="214"/>
    </location>
</feature>
<evidence type="ECO:0000313" key="6">
    <source>
        <dbReference type="EMBL" id="OAP64193.1"/>
    </source>
</evidence>
<keyword evidence="4 5" id="KW-0472">Membrane</keyword>
<gene>
    <name evidence="6" type="ORF">AYL99_00165</name>
</gene>
<keyword evidence="3 5" id="KW-1133">Transmembrane helix</keyword>
<evidence type="ECO:0000256" key="2">
    <source>
        <dbReference type="ARBA" id="ARBA00022692"/>
    </source>
</evidence>
<evidence type="ECO:0000313" key="7">
    <source>
        <dbReference type="Proteomes" id="UP000078343"/>
    </source>
</evidence>
<comment type="caution">
    <text evidence="6">The sequence shown here is derived from an EMBL/GenBank/DDBJ whole genome shotgun (WGS) entry which is preliminary data.</text>
</comment>
<reference evidence="6 7" key="1">
    <citation type="submission" date="2016-04" db="EMBL/GenBank/DDBJ databases">
        <title>Draft genome of Fonsecaea erecta CBS 125763.</title>
        <authorList>
            <person name="Weiss V.A."/>
            <person name="Vicente V.A."/>
            <person name="Raittz R.T."/>
            <person name="Moreno L.F."/>
            <person name="De Souza E.M."/>
            <person name="Pedrosa F.O."/>
            <person name="Steffens M.B."/>
            <person name="Faoro H."/>
            <person name="Tadra-Sfeir M.Z."/>
            <person name="Najafzadeh M.J."/>
            <person name="Felipe M.S."/>
            <person name="Teixeira M."/>
            <person name="Sun J."/>
            <person name="Xi L."/>
            <person name="Gomes R."/>
            <person name="De Azevedo C.M."/>
            <person name="Salgado C.G."/>
            <person name="Da Silva M.B."/>
            <person name="Nascimento M.F."/>
            <person name="Queiroz-Telles F."/>
            <person name="Attili D.S."/>
            <person name="Gorbushina A."/>
        </authorList>
    </citation>
    <scope>NUCLEOTIDE SEQUENCE [LARGE SCALE GENOMIC DNA]</scope>
    <source>
        <strain evidence="6 7">CBS 125763</strain>
    </source>
</reference>